<feature type="region of interest" description="Disordered" evidence="1">
    <location>
        <begin position="55"/>
        <end position="119"/>
    </location>
</feature>
<sequence length="155" mass="17537">MPKKANSTVMDSQQSSKDGDLHLGAKNENPKSKEDIKTDIMEGYDMLEDEFVQDMLQGHDHTITDDYVDSPSSPPPEVVEANKCNNNKKNNNKKKRKGFWKLKRNKDKKEDDKEDEEKDVMGKVDDGYVDIAKDFVFKLLDISGISGKLTGPTAR</sequence>
<protein>
    <submittedName>
        <fullName evidence="3">Uncharacterized protein</fullName>
    </submittedName>
</protein>
<reference evidence="3" key="3">
    <citation type="submission" date="2025-08" db="UniProtKB">
        <authorList>
            <consortium name="RefSeq"/>
        </authorList>
    </citation>
    <scope>IDENTIFICATION</scope>
    <source>
        <strain evidence="3">NI907</strain>
    </source>
</reference>
<proteinExistence type="predicted"/>
<dbReference type="Proteomes" id="UP000515153">
    <property type="component" value="Chromosome I"/>
</dbReference>
<dbReference type="KEGG" id="pgri:PgNI_06170"/>
<dbReference type="GeneID" id="41961106"/>
<gene>
    <name evidence="3" type="ORF">PgNI_06170</name>
</gene>
<evidence type="ECO:0000256" key="1">
    <source>
        <dbReference type="SAM" id="MobiDB-lite"/>
    </source>
</evidence>
<accession>A0A6P8B5G6</accession>
<evidence type="ECO:0000313" key="2">
    <source>
        <dbReference type="Proteomes" id="UP000515153"/>
    </source>
</evidence>
<dbReference type="RefSeq" id="XP_030982408.1">
    <property type="nucleotide sequence ID" value="XM_031126197.1"/>
</dbReference>
<keyword evidence="2" id="KW-1185">Reference proteome</keyword>
<dbReference type="AlphaFoldDB" id="A0A6P8B5G6"/>
<reference evidence="2 3" key="1">
    <citation type="journal article" date="2019" name="Mol. Biol. Evol.">
        <title>Blast fungal genomes show frequent chromosomal changes, gene gains and losses, and effector gene turnover.</title>
        <authorList>
            <person name="Gomez Luciano L.B."/>
            <person name="Jason Tsai I."/>
            <person name="Chuma I."/>
            <person name="Tosa Y."/>
            <person name="Chen Y.H."/>
            <person name="Li J.Y."/>
            <person name="Li M.Y."/>
            <person name="Jade Lu M.Y."/>
            <person name="Nakayashiki H."/>
            <person name="Li W.H."/>
        </authorList>
    </citation>
    <scope>NUCLEOTIDE SEQUENCE [LARGE SCALE GENOMIC DNA]</scope>
    <source>
        <strain evidence="2 3">NI907</strain>
    </source>
</reference>
<organism evidence="2 3">
    <name type="scientific">Pyricularia grisea</name>
    <name type="common">Crabgrass-specific blast fungus</name>
    <name type="synonym">Magnaporthe grisea</name>
    <dbReference type="NCBI Taxonomy" id="148305"/>
    <lineage>
        <taxon>Eukaryota</taxon>
        <taxon>Fungi</taxon>
        <taxon>Dikarya</taxon>
        <taxon>Ascomycota</taxon>
        <taxon>Pezizomycotina</taxon>
        <taxon>Sordariomycetes</taxon>
        <taxon>Sordariomycetidae</taxon>
        <taxon>Magnaporthales</taxon>
        <taxon>Pyriculariaceae</taxon>
        <taxon>Pyricularia</taxon>
    </lineage>
</organism>
<evidence type="ECO:0000313" key="3">
    <source>
        <dbReference type="RefSeq" id="XP_030982408.1"/>
    </source>
</evidence>
<feature type="region of interest" description="Disordered" evidence="1">
    <location>
        <begin position="1"/>
        <end position="39"/>
    </location>
</feature>
<reference evidence="3" key="2">
    <citation type="submission" date="2019-10" db="EMBL/GenBank/DDBJ databases">
        <authorList>
            <consortium name="NCBI Genome Project"/>
        </authorList>
    </citation>
    <scope>NUCLEOTIDE SEQUENCE</scope>
    <source>
        <strain evidence="3">NI907</strain>
    </source>
</reference>
<feature type="compositionally biased region" description="Basic and acidic residues" evidence="1">
    <location>
        <begin position="17"/>
        <end position="39"/>
    </location>
</feature>
<feature type="compositionally biased region" description="Polar residues" evidence="1">
    <location>
        <begin position="1"/>
        <end position="16"/>
    </location>
</feature>
<name>A0A6P8B5G6_PYRGI</name>
<feature type="compositionally biased region" description="Basic residues" evidence="1">
    <location>
        <begin position="90"/>
        <end position="106"/>
    </location>
</feature>